<dbReference type="InterPro" id="IPR000612">
    <property type="entry name" value="PMP3"/>
</dbReference>
<keyword evidence="3 7" id="KW-0812">Transmembrane</keyword>
<evidence type="ECO:0000256" key="1">
    <source>
        <dbReference type="ARBA" id="ARBA00004370"/>
    </source>
</evidence>
<protein>
    <recommendedName>
        <fullName evidence="10">Stress response RCI peptide</fullName>
    </recommendedName>
</protein>
<feature type="transmembrane region" description="Helical" evidence="7">
    <location>
        <begin position="6"/>
        <end position="22"/>
    </location>
</feature>
<dbReference type="GO" id="GO:0016020">
    <property type="term" value="C:membrane"/>
    <property type="evidence" value="ECO:0007669"/>
    <property type="project" value="UniProtKB-SubCell"/>
</dbReference>
<evidence type="ECO:0000256" key="4">
    <source>
        <dbReference type="ARBA" id="ARBA00022989"/>
    </source>
</evidence>
<feature type="region of interest" description="Disordered" evidence="6">
    <location>
        <begin position="88"/>
        <end position="157"/>
    </location>
</feature>
<feature type="transmembrane region" description="Helical" evidence="7">
    <location>
        <begin position="34"/>
        <end position="53"/>
    </location>
</feature>
<comment type="similarity">
    <text evidence="2">Belongs to the UPF0057 (PMP3) family.</text>
</comment>
<dbReference type="Proteomes" id="UP001271007">
    <property type="component" value="Unassembled WGS sequence"/>
</dbReference>
<proteinExistence type="inferred from homology"/>
<dbReference type="PANTHER" id="PTHR21659">
    <property type="entry name" value="HYDROPHOBIC PROTEIN RCI2 LOW TEMPERATURE AND SALT RESPONSIVE PROTEIN LTI6 -RELATED"/>
    <property type="match status" value="1"/>
</dbReference>
<name>A0AAJ0D9J8_9PEZI</name>
<evidence type="ECO:0000256" key="3">
    <source>
        <dbReference type="ARBA" id="ARBA00022692"/>
    </source>
</evidence>
<evidence type="ECO:0000313" key="9">
    <source>
        <dbReference type="Proteomes" id="UP001271007"/>
    </source>
</evidence>
<evidence type="ECO:0008006" key="10">
    <source>
        <dbReference type="Google" id="ProtNLM"/>
    </source>
</evidence>
<comment type="subcellular location">
    <subcellularLocation>
        <location evidence="1">Membrane</location>
    </subcellularLocation>
</comment>
<evidence type="ECO:0000313" key="8">
    <source>
        <dbReference type="EMBL" id="KAK3049750.1"/>
    </source>
</evidence>
<accession>A0AAJ0D9J8</accession>
<evidence type="ECO:0000256" key="6">
    <source>
        <dbReference type="SAM" id="MobiDB-lite"/>
    </source>
</evidence>
<feature type="compositionally biased region" description="Polar residues" evidence="6">
    <location>
        <begin position="103"/>
        <end position="117"/>
    </location>
</feature>
<gene>
    <name evidence="8" type="ORF">LTR09_008926</name>
</gene>
<organism evidence="8 9">
    <name type="scientific">Extremus antarcticus</name>
    <dbReference type="NCBI Taxonomy" id="702011"/>
    <lineage>
        <taxon>Eukaryota</taxon>
        <taxon>Fungi</taxon>
        <taxon>Dikarya</taxon>
        <taxon>Ascomycota</taxon>
        <taxon>Pezizomycotina</taxon>
        <taxon>Dothideomycetes</taxon>
        <taxon>Dothideomycetidae</taxon>
        <taxon>Mycosphaerellales</taxon>
        <taxon>Extremaceae</taxon>
        <taxon>Extremus</taxon>
    </lineage>
</organism>
<dbReference type="AlphaFoldDB" id="A0AAJ0D9J8"/>
<sequence length="157" mass="16544">MCGSDIFLGLIALLFPPLPVWVKRGICSADSLINLALCCLGVLPGVLHAWYIIATTPDPTYTQVPQDEESGHVTYYYVQAQPQYRPGGAPQAKVLGQPAGYGTVSNTPNAQFPSQSAGFVEPPAPSTESQAQAGPSGEVAAPPTYQQAVGDHKVQHP</sequence>
<reference evidence="8" key="1">
    <citation type="submission" date="2023-04" db="EMBL/GenBank/DDBJ databases">
        <title>Black Yeasts Isolated from many extreme environments.</title>
        <authorList>
            <person name="Coleine C."/>
            <person name="Stajich J.E."/>
            <person name="Selbmann L."/>
        </authorList>
    </citation>
    <scope>NUCLEOTIDE SEQUENCE</scope>
    <source>
        <strain evidence="8">CCFEE 5312</strain>
    </source>
</reference>
<evidence type="ECO:0000256" key="5">
    <source>
        <dbReference type="ARBA" id="ARBA00023136"/>
    </source>
</evidence>
<comment type="caution">
    <text evidence="8">The sequence shown here is derived from an EMBL/GenBank/DDBJ whole genome shotgun (WGS) entry which is preliminary data.</text>
</comment>
<keyword evidence="4 7" id="KW-1133">Transmembrane helix</keyword>
<keyword evidence="5 7" id="KW-0472">Membrane</keyword>
<evidence type="ECO:0000256" key="2">
    <source>
        <dbReference type="ARBA" id="ARBA00009530"/>
    </source>
</evidence>
<dbReference type="PANTHER" id="PTHR21659:SF57">
    <property type="entry name" value="PLASMA MEMBRANE PROTEOLIPID 31"/>
    <property type="match status" value="1"/>
</dbReference>
<evidence type="ECO:0000256" key="7">
    <source>
        <dbReference type="SAM" id="Phobius"/>
    </source>
</evidence>
<dbReference type="Pfam" id="PF01679">
    <property type="entry name" value="Pmp3"/>
    <property type="match status" value="1"/>
</dbReference>
<dbReference type="EMBL" id="JAWDJX010000037">
    <property type="protein sequence ID" value="KAK3049750.1"/>
    <property type="molecule type" value="Genomic_DNA"/>
</dbReference>
<keyword evidence="9" id="KW-1185">Reference proteome</keyword>